<comment type="caution">
    <text evidence="1">The sequence shown here is derived from an EMBL/GenBank/DDBJ whole genome shotgun (WGS) entry which is preliminary data.</text>
</comment>
<dbReference type="PANTHER" id="PTHR34127">
    <property type="entry name" value="OS04G0405600 PROTEIN"/>
    <property type="match status" value="1"/>
</dbReference>
<evidence type="ECO:0000313" key="1">
    <source>
        <dbReference type="EMBL" id="MDJ1170392.1"/>
    </source>
</evidence>
<dbReference type="Proteomes" id="UP001235303">
    <property type="component" value="Unassembled WGS sequence"/>
</dbReference>
<dbReference type="InterPro" id="IPR029058">
    <property type="entry name" value="AB_hydrolase_fold"/>
</dbReference>
<dbReference type="EMBL" id="JAQOSP010000088">
    <property type="protein sequence ID" value="MDJ1170392.1"/>
    <property type="molecule type" value="Genomic_DNA"/>
</dbReference>
<dbReference type="Pfam" id="PF07082">
    <property type="entry name" value="DUF1350"/>
    <property type="match status" value="1"/>
</dbReference>
<accession>A0ABT7AUZ8</accession>
<dbReference type="InterPro" id="IPR010765">
    <property type="entry name" value="DUF1350"/>
</dbReference>
<gene>
    <name evidence="1" type="ORF">PMG71_13215</name>
</gene>
<reference evidence="1 2" key="1">
    <citation type="submission" date="2023-01" db="EMBL/GenBank/DDBJ databases">
        <title>Novel diversity within Roseofilum (Cyanobacteria; Desertifilaceae) from marine benthic mats with descriptions of four novel species.</title>
        <authorList>
            <person name="Wang Y."/>
            <person name="Berthold D.E."/>
            <person name="Hu J."/>
            <person name="Lefler F.W."/>
            <person name="Laughinghouse H.D. IV."/>
        </authorList>
    </citation>
    <scope>NUCLEOTIDE SEQUENCE [LARGE SCALE GENOMIC DNA]</scope>
    <source>
        <strain evidence="1 2">BLCC-M154</strain>
    </source>
</reference>
<dbReference type="SUPFAM" id="SSF53474">
    <property type="entry name" value="alpha/beta-Hydrolases"/>
    <property type="match status" value="1"/>
</dbReference>
<dbReference type="PANTHER" id="PTHR34127:SF1">
    <property type="entry name" value="OS04G0405600 PROTEIN"/>
    <property type="match status" value="1"/>
</dbReference>
<keyword evidence="2" id="KW-1185">Reference proteome</keyword>
<dbReference type="RefSeq" id="WP_283754150.1">
    <property type="nucleotide sequence ID" value="NZ_JAQOSP010000088.1"/>
</dbReference>
<name>A0ABT7AUZ8_9CYAN</name>
<protein>
    <submittedName>
        <fullName evidence="1">DUF1350 family protein</fullName>
    </submittedName>
</protein>
<evidence type="ECO:0000313" key="2">
    <source>
        <dbReference type="Proteomes" id="UP001235303"/>
    </source>
</evidence>
<organism evidence="1 2">
    <name type="scientific">Roseofilum acuticapitatum BLCC-M154</name>
    <dbReference type="NCBI Taxonomy" id="3022444"/>
    <lineage>
        <taxon>Bacteria</taxon>
        <taxon>Bacillati</taxon>
        <taxon>Cyanobacteriota</taxon>
        <taxon>Cyanophyceae</taxon>
        <taxon>Desertifilales</taxon>
        <taxon>Desertifilaceae</taxon>
        <taxon>Roseofilum</taxon>
        <taxon>Roseofilum acuticapitatum</taxon>
    </lineage>
</organism>
<sequence length="256" mass="29542">MNWLELDNNWVLVPPRPIAIVHFLGGAFIGAAPHVTYRWLLEAIANQGYIIITTPFINTFDHYQIARSVLEQLNHTLAELERLGKLRRRYLPLYGLGHSMGCKLHLMIGSLPKINRAGNILIAYNNYPVNQSIPLGQELNLSSMLQLEFTPSPEEMENLIQTDYQIRRNLLIRFQKDDIDQSSRLIEILQAKFANMVTLQRLPGNHLTPLGQDINWQAGREFSPLDAMGQWVKQEFIYKDITRLKAEILRWLNPGF</sequence>
<proteinExistence type="predicted"/>